<organism evidence="11 12">
    <name type="scientific">Metabacillus lacus</name>
    <dbReference type="NCBI Taxonomy" id="1983721"/>
    <lineage>
        <taxon>Bacteria</taxon>
        <taxon>Bacillati</taxon>
        <taxon>Bacillota</taxon>
        <taxon>Bacilli</taxon>
        <taxon>Bacillales</taxon>
        <taxon>Bacillaceae</taxon>
        <taxon>Metabacillus</taxon>
    </lineage>
</organism>
<dbReference type="PANTHER" id="PTHR28259">
    <property type="entry name" value="FLUORIDE EXPORT PROTEIN 1-RELATED"/>
    <property type="match status" value="1"/>
</dbReference>
<evidence type="ECO:0000313" key="11">
    <source>
        <dbReference type="EMBL" id="MRX71420.1"/>
    </source>
</evidence>
<keyword evidence="5 10" id="KW-0472">Membrane</keyword>
<evidence type="ECO:0000256" key="7">
    <source>
        <dbReference type="ARBA" id="ARBA00035120"/>
    </source>
</evidence>
<evidence type="ECO:0000256" key="6">
    <source>
        <dbReference type="ARBA" id="ARBA00023303"/>
    </source>
</evidence>
<feature type="binding site" evidence="10">
    <location>
        <position position="86"/>
    </location>
    <ligand>
        <name>Na(+)</name>
        <dbReference type="ChEBI" id="CHEBI:29101"/>
        <note>structural</note>
    </ligand>
</feature>
<evidence type="ECO:0000256" key="4">
    <source>
        <dbReference type="ARBA" id="ARBA00022989"/>
    </source>
</evidence>
<evidence type="ECO:0000256" key="3">
    <source>
        <dbReference type="ARBA" id="ARBA00022692"/>
    </source>
</evidence>
<dbReference type="GO" id="GO:0005886">
    <property type="term" value="C:plasma membrane"/>
    <property type="evidence" value="ECO:0007669"/>
    <property type="project" value="UniProtKB-SubCell"/>
</dbReference>
<dbReference type="HAMAP" id="MF_00454">
    <property type="entry name" value="FluC"/>
    <property type="match status" value="1"/>
</dbReference>
<feature type="transmembrane region" description="Helical" evidence="10">
    <location>
        <begin position="108"/>
        <end position="131"/>
    </location>
</feature>
<evidence type="ECO:0000256" key="1">
    <source>
        <dbReference type="ARBA" id="ARBA00004651"/>
    </source>
</evidence>
<dbReference type="OrthoDB" id="9815830at2"/>
<comment type="function">
    <text evidence="9 10">Fluoride-specific ion channel. Important for reducing fluoride concentration in the cell, thus reducing its toxicity.</text>
</comment>
<feature type="transmembrane region" description="Helical" evidence="10">
    <location>
        <begin position="50"/>
        <end position="72"/>
    </location>
</feature>
<feature type="transmembrane region" description="Helical" evidence="10">
    <location>
        <begin position="16"/>
        <end position="38"/>
    </location>
</feature>
<keyword evidence="12" id="KW-1185">Reference proteome</keyword>
<keyword evidence="10" id="KW-0915">Sodium</keyword>
<reference evidence="11 12" key="1">
    <citation type="submission" date="2019-11" db="EMBL/GenBank/DDBJ databases">
        <title>Bacillus lacus genome.</title>
        <authorList>
            <person name="Allen C.J."/>
            <person name="Newman J.D."/>
        </authorList>
    </citation>
    <scope>NUCLEOTIDE SEQUENCE [LARGE SCALE GENOMIC DNA]</scope>
    <source>
        <strain evidence="11 12">KCTC 33946</strain>
    </source>
</reference>
<keyword evidence="10" id="KW-0813">Transport</keyword>
<dbReference type="GO" id="GO:0046872">
    <property type="term" value="F:metal ion binding"/>
    <property type="evidence" value="ECO:0007669"/>
    <property type="project" value="UniProtKB-KW"/>
</dbReference>
<keyword evidence="4 10" id="KW-1133">Transmembrane helix</keyword>
<keyword evidence="10" id="KW-0479">Metal-binding</keyword>
<comment type="similarity">
    <text evidence="7 10">Belongs to the fluoride channel Fluc/FEX (TC 1.A.43) family.</text>
</comment>
<keyword evidence="3 10" id="KW-0812">Transmembrane</keyword>
<name>A0A7X2LWF5_9BACI</name>
<gene>
    <name evidence="10" type="primary">fluC</name>
    <name evidence="10" type="synonym">crcB</name>
    <name evidence="11" type="ORF">GJU40_04435</name>
</gene>
<dbReference type="AlphaFoldDB" id="A0A7X2LWF5"/>
<dbReference type="PANTHER" id="PTHR28259:SF1">
    <property type="entry name" value="FLUORIDE EXPORT PROTEIN 1-RELATED"/>
    <property type="match status" value="1"/>
</dbReference>
<dbReference type="InterPro" id="IPR003691">
    <property type="entry name" value="FluC"/>
</dbReference>
<keyword evidence="2 10" id="KW-1003">Cell membrane</keyword>
<dbReference type="GO" id="GO:0062054">
    <property type="term" value="F:fluoride channel activity"/>
    <property type="evidence" value="ECO:0007669"/>
    <property type="project" value="UniProtKB-UniRule"/>
</dbReference>
<evidence type="ECO:0000256" key="5">
    <source>
        <dbReference type="ARBA" id="ARBA00023136"/>
    </source>
</evidence>
<comment type="caution">
    <text evidence="11">The sequence shown here is derived from an EMBL/GenBank/DDBJ whole genome shotgun (WGS) entry which is preliminary data.</text>
</comment>
<proteinExistence type="inferred from homology"/>
<feature type="transmembrane region" description="Helical" evidence="10">
    <location>
        <begin position="78"/>
        <end position="96"/>
    </location>
</feature>
<dbReference type="GO" id="GO:0140114">
    <property type="term" value="P:cellular detoxification of fluoride"/>
    <property type="evidence" value="ECO:0007669"/>
    <property type="project" value="UniProtKB-UniRule"/>
</dbReference>
<dbReference type="Proteomes" id="UP000448867">
    <property type="component" value="Unassembled WGS sequence"/>
</dbReference>
<accession>A0A7X2LWF5</accession>
<comment type="catalytic activity">
    <reaction evidence="8">
        <text>fluoride(in) = fluoride(out)</text>
        <dbReference type="Rhea" id="RHEA:76159"/>
        <dbReference type="ChEBI" id="CHEBI:17051"/>
    </reaction>
    <physiologicalReaction direction="left-to-right" evidence="8">
        <dbReference type="Rhea" id="RHEA:76160"/>
    </physiologicalReaction>
</comment>
<sequence>MQAIKPESLKRCEDDMLLADLLFVGIGGFSGAILRYTLSKYLGKYTAFPFGTAFVNLTGAFAVGILAGYAGLSDRTNLLFISGFLGSYTTYSTFMLELYSLLQKKRLILFLTYVSLTFAAGFFFTLSGYWIGQHGLSFLL</sequence>
<comment type="subcellular location">
    <subcellularLocation>
        <location evidence="1 10">Cell membrane</location>
        <topology evidence="1 10">Multi-pass membrane protein</topology>
    </subcellularLocation>
</comment>
<evidence type="ECO:0000256" key="8">
    <source>
        <dbReference type="ARBA" id="ARBA00035585"/>
    </source>
</evidence>
<evidence type="ECO:0000256" key="9">
    <source>
        <dbReference type="ARBA" id="ARBA00049940"/>
    </source>
</evidence>
<dbReference type="EMBL" id="WKKI01000004">
    <property type="protein sequence ID" value="MRX71420.1"/>
    <property type="molecule type" value="Genomic_DNA"/>
</dbReference>
<feature type="binding site" evidence="10">
    <location>
        <position position="89"/>
    </location>
    <ligand>
        <name>Na(+)</name>
        <dbReference type="ChEBI" id="CHEBI:29101"/>
        <note>structural</note>
    </ligand>
</feature>
<protein>
    <recommendedName>
        <fullName evidence="10">Fluoride-specific ion channel FluC</fullName>
    </recommendedName>
</protein>
<keyword evidence="6 10" id="KW-0407">Ion channel</keyword>
<evidence type="ECO:0000256" key="2">
    <source>
        <dbReference type="ARBA" id="ARBA00022475"/>
    </source>
</evidence>
<evidence type="ECO:0000256" key="10">
    <source>
        <dbReference type="HAMAP-Rule" id="MF_00454"/>
    </source>
</evidence>
<dbReference type="Pfam" id="PF02537">
    <property type="entry name" value="CRCB"/>
    <property type="match status" value="1"/>
</dbReference>
<comment type="activity regulation">
    <text evidence="10">Na(+) is not transported, but it plays an essential structural role and its presence is essential for fluoride channel function.</text>
</comment>
<keyword evidence="10" id="KW-0406">Ion transport</keyword>
<evidence type="ECO:0000313" key="12">
    <source>
        <dbReference type="Proteomes" id="UP000448867"/>
    </source>
</evidence>